<dbReference type="SUPFAM" id="SSF52058">
    <property type="entry name" value="L domain-like"/>
    <property type="match status" value="1"/>
</dbReference>
<dbReference type="SUPFAM" id="SSF56219">
    <property type="entry name" value="DNase I-like"/>
    <property type="match status" value="1"/>
</dbReference>
<dbReference type="EMBL" id="UFAJ01000627">
    <property type="protein sequence ID" value="SSD61259.1"/>
    <property type="molecule type" value="Genomic_DNA"/>
</dbReference>
<evidence type="ECO:0000256" key="4">
    <source>
        <dbReference type="ARBA" id="ARBA00004496"/>
    </source>
</evidence>
<dbReference type="InterPro" id="IPR003591">
    <property type="entry name" value="Leu-rich_rpt_typical-subtyp"/>
</dbReference>
<evidence type="ECO:0000256" key="15">
    <source>
        <dbReference type="ARBA" id="ARBA00022884"/>
    </source>
</evidence>
<name>A0A376B9L8_9ASCO</name>
<keyword evidence="10" id="KW-0479">Metal-binding</keyword>
<comment type="subcellular location">
    <subcellularLocation>
        <location evidence="4">Cytoplasm</location>
    </subcellularLocation>
    <subcellularLocation>
        <location evidence="3">Nucleus</location>
    </subcellularLocation>
</comment>
<dbReference type="Pfam" id="PF13855">
    <property type="entry name" value="LRR_8"/>
    <property type="match status" value="1"/>
</dbReference>
<evidence type="ECO:0000256" key="5">
    <source>
        <dbReference type="ARBA" id="ARBA00010774"/>
    </source>
</evidence>
<feature type="compositionally biased region" description="Pro residues" evidence="23">
    <location>
        <begin position="11"/>
        <end position="25"/>
    </location>
</feature>
<keyword evidence="8" id="KW-0433">Leucine-rich repeat</keyword>
<organism evidence="25 26">
    <name type="scientific">Saccharomycodes ludwigii</name>
    <dbReference type="NCBI Taxonomy" id="36035"/>
    <lineage>
        <taxon>Eukaryota</taxon>
        <taxon>Fungi</taxon>
        <taxon>Dikarya</taxon>
        <taxon>Ascomycota</taxon>
        <taxon>Saccharomycotina</taxon>
        <taxon>Saccharomycetes</taxon>
        <taxon>Saccharomycodales</taxon>
        <taxon>Saccharomycodaceae</taxon>
        <taxon>Saccharomycodes</taxon>
    </lineage>
</organism>
<dbReference type="GO" id="GO:0005737">
    <property type="term" value="C:cytoplasm"/>
    <property type="evidence" value="ECO:0007669"/>
    <property type="project" value="UniProtKB-SubCell"/>
</dbReference>
<feature type="compositionally biased region" description="Low complexity" evidence="23">
    <location>
        <begin position="1"/>
        <end position="10"/>
    </location>
</feature>
<evidence type="ECO:0000256" key="23">
    <source>
        <dbReference type="SAM" id="MobiDB-lite"/>
    </source>
</evidence>
<evidence type="ECO:0000256" key="22">
    <source>
        <dbReference type="ARBA" id="ARBA00033317"/>
    </source>
</evidence>
<dbReference type="Pfam" id="PF03372">
    <property type="entry name" value="Exo_endo_phos"/>
    <property type="match status" value="1"/>
</dbReference>
<evidence type="ECO:0000256" key="7">
    <source>
        <dbReference type="ARBA" id="ARBA00022490"/>
    </source>
</evidence>
<dbReference type="Pfam" id="PF00560">
    <property type="entry name" value="LRR_1"/>
    <property type="match status" value="1"/>
</dbReference>
<dbReference type="GO" id="GO:0004535">
    <property type="term" value="F:poly(A)-specific ribonuclease activity"/>
    <property type="evidence" value="ECO:0007669"/>
    <property type="project" value="UniProtKB-EC"/>
</dbReference>
<comment type="similarity">
    <text evidence="5">Belongs to the CCR4/nocturin family.</text>
</comment>
<keyword evidence="15" id="KW-0694">RNA-binding</keyword>
<sequence>MNSLNQQPQQHLPPPGILHPPPGAIPPQNNTSATNSGGAIINNGLFANQQQQNIVNIGHINTFSGNSNANTSVAGINNVNNITNNSNTQPMFSNSVNMSNNDVHFDGMSRFQTLENTAGAANAKGTIIGAPNGGIENFSLSDKLQYAHNPQYGNPNIVTTNSMSSNSNTVNNNIVGTQQSNTPLVQQYKNNFEQHINDPDYHPHLKNNALAKNVNWELQLLLAAVSRMVMSQEPNTYALKNNFKSNIQQQQQKIFGTTLNTTTTTNPATVNGSNNTIGVASGGGGGVGGGVGVASSSGEPFGTLVYMTKAALIALMSVSKTTTPKTNNDSSASSVNSNSNNNSNSTSNSTTTTASVISTNNNTNGNTTNISMGNGQFTPSSTPGTPTVELVTTPGSSNNINLLLMQQRRIAQFNIDDDDEEQENSEIEKPSNYDDQLWHGLDLCNLKLSKLNDRLFKFSFLTRLFLNGNNLTELPPSIKSLVNLRVLDLSNNRLESVPPELGMLFNLKYLYLFDNRIKNLPYEFGNLFNLQFLGLEGNPLDSDIIKIYSEKNLTGLIFYLRDNAPEVELKQDRKFIEINTDGEPTSNVYNSVNEAIEQLPLKRTSFTLLSYNTLCQHYATPKMYRFTPSWALNWDYRREKLKEQIMSYKTDIICLQEVESKTFDDFWSPLMEREGYSCIFHSKTRARTMQSKDSKKVDGCAIFFKKSEFKLIFKELVDFSSVWMNSPKFSKTADYINRAMNKDNVSLYTKLHHIKSGENIWVATTHLHWDPKFNDVKTFQVGVLLDHLEKLVREQNHITTPGDYKKTPIIICGDFNSQRNSAVYELFNTGSVSNEHEDVKGRDYGHMTKNNFVNDFQFRSCYDCIGELPFTNFSPTFIDVIDYIWYSPKSLRVRGVLGEIDEDYVSKFIAFPNAKFPSDHIPLVGRFEFTGKGTDHAGGSPFSGSNSRKV</sequence>
<feature type="region of interest" description="Disordered" evidence="23">
    <location>
        <begin position="1"/>
        <end position="37"/>
    </location>
</feature>
<dbReference type="EC" id="3.1.13.4" evidence="6"/>
<proteinExistence type="inferred from homology"/>
<evidence type="ECO:0000256" key="21">
    <source>
        <dbReference type="ARBA" id="ARBA00031469"/>
    </source>
</evidence>
<keyword evidence="14" id="KW-0460">Magnesium</keyword>
<evidence type="ECO:0000256" key="17">
    <source>
        <dbReference type="ARBA" id="ARBA00023163"/>
    </source>
</evidence>
<evidence type="ECO:0000256" key="11">
    <source>
        <dbReference type="ARBA" id="ARBA00022737"/>
    </source>
</evidence>
<keyword evidence="12" id="KW-0378">Hydrolase</keyword>
<keyword evidence="17" id="KW-0804">Transcription</keyword>
<dbReference type="InterPro" id="IPR001611">
    <property type="entry name" value="Leu-rich_rpt"/>
</dbReference>
<accession>A0A376B9L8</accession>
<evidence type="ECO:0000256" key="18">
    <source>
        <dbReference type="ARBA" id="ARBA00023242"/>
    </source>
</evidence>
<evidence type="ECO:0000256" key="12">
    <source>
        <dbReference type="ARBA" id="ARBA00022801"/>
    </source>
</evidence>
<dbReference type="GO" id="GO:0046872">
    <property type="term" value="F:metal ion binding"/>
    <property type="evidence" value="ECO:0007669"/>
    <property type="project" value="UniProtKB-KW"/>
</dbReference>
<feature type="domain" description="Endonuclease/exonuclease/phosphatase" evidence="24">
    <location>
        <begin position="609"/>
        <end position="920"/>
    </location>
</feature>
<dbReference type="Gene3D" id="3.60.10.10">
    <property type="entry name" value="Endonuclease/exonuclease/phosphatase"/>
    <property type="match status" value="1"/>
</dbReference>
<evidence type="ECO:0000256" key="19">
    <source>
        <dbReference type="ARBA" id="ARBA00023475"/>
    </source>
</evidence>
<comment type="cofactor">
    <cofactor evidence="2">
        <name>Mg(2+)</name>
        <dbReference type="ChEBI" id="CHEBI:18420"/>
    </cofactor>
</comment>
<evidence type="ECO:0000256" key="9">
    <source>
        <dbReference type="ARBA" id="ARBA00022722"/>
    </source>
</evidence>
<dbReference type="SMART" id="SM00369">
    <property type="entry name" value="LRR_TYP"/>
    <property type="match status" value="3"/>
</dbReference>
<dbReference type="GO" id="GO:0003723">
    <property type="term" value="F:RNA binding"/>
    <property type="evidence" value="ECO:0007669"/>
    <property type="project" value="UniProtKB-KW"/>
</dbReference>
<comment type="catalytic activity">
    <reaction evidence="1">
        <text>Exonucleolytic cleavage of poly(A) to 5'-AMP.</text>
        <dbReference type="EC" id="3.1.13.4"/>
    </reaction>
</comment>
<evidence type="ECO:0000256" key="8">
    <source>
        <dbReference type="ARBA" id="ARBA00022614"/>
    </source>
</evidence>
<evidence type="ECO:0000259" key="24">
    <source>
        <dbReference type="Pfam" id="PF03372"/>
    </source>
</evidence>
<dbReference type="InterPro" id="IPR032675">
    <property type="entry name" value="LRR_dom_sf"/>
</dbReference>
<evidence type="ECO:0000256" key="20">
    <source>
        <dbReference type="ARBA" id="ARBA00030493"/>
    </source>
</evidence>
<evidence type="ECO:0000256" key="14">
    <source>
        <dbReference type="ARBA" id="ARBA00022842"/>
    </source>
</evidence>
<protein>
    <recommendedName>
        <fullName evidence="19">CCR4-Not complex 3'-5'-exoribonuclease subunit Ccr4</fullName>
        <ecNumber evidence="6">3.1.13.4</ecNumber>
    </recommendedName>
    <alternativeName>
        <fullName evidence="20">Carbon catabolite repressor protein 4</fullName>
    </alternativeName>
    <alternativeName>
        <fullName evidence="21">Cytoplasmic deadenylase</fullName>
    </alternativeName>
    <alternativeName>
        <fullName evidence="22">Glucose-repressible alcohol dehydrogenase transcriptional effector</fullName>
    </alternativeName>
</protein>
<keyword evidence="26" id="KW-1185">Reference proteome</keyword>
<evidence type="ECO:0000256" key="1">
    <source>
        <dbReference type="ARBA" id="ARBA00001663"/>
    </source>
</evidence>
<dbReference type="PANTHER" id="PTHR12121:SF100">
    <property type="entry name" value="POLY(A)-SPECIFIC RIBONUCLEASE"/>
    <property type="match status" value="1"/>
</dbReference>
<feature type="compositionally biased region" description="Polar residues" evidence="23">
    <location>
        <begin position="370"/>
        <end position="385"/>
    </location>
</feature>
<dbReference type="PROSITE" id="PS51450">
    <property type="entry name" value="LRR"/>
    <property type="match status" value="2"/>
</dbReference>
<evidence type="ECO:0000256" key="13">
    <source>
        <dbReference type="ARBA" id="ARBA00022839"/>
    </source>
</evidence>
<evidence type="ECO:0000256" key="3">
    <source>
        <dbReference type="ARBA" id="ARBA00004123"/>
    </source>
</evidence>
<evidence type="ECO:0000256" key="16">
    <source>
        <dbReference type="ARBA" id="ARBA00023015"/>
    </source>
</evidence>
<dbReference type="Proteomes" id="UP000262825">
    <property type="component" value="Unassembled WGS sequence"/>
</dbReference>
<evidence type="ECO:0000256" key="6">
    <source>
        <dbReference type="ARBA" id="ARBA00012161"/>
    </source>
</evidence>
<dbReference type="FunFam" id="3.60.10.10:FF:000037">
    <property type="entry name" value="Glucose-repressible alcohol dehydrogenase transcriptional effector"/>
    <property type="match status" value="1"/>
</dbReference>
<dbReference type="AlphaFoldDB" id="A0A376B9L8"/>
<keyword evidence="9" id="KW-0540">Nuclease</keyword>
<dbReference type="PANTHER" id="PTHR12121">
    <property type="entry name" value="CARBON CATABOLITE REPRESSOR PROTEIN 4"/>
    <property type="match status" value="1"/>
</dbReference>
<keyword evidence="11" id="KW-0677">Repeat</keyword>
<keyword evidence="7" id="KW-0963">Cytoplasm</keyword>
<keyword evidence="13" id="KW-0269">Exonuclease</keyword>
<dbReference type="InterPro" id="IPR050410">
    <property type="entry name" value="CCR4/nocturin_mRNA_transcr"/>
</dbReference>
<feature type="region of interest" description="Disordered" evidence="23">
    <location>
        <begin position="321"/>
        <end position="387"/>
    </location>
</feature>
<evidence type="ECO:0000256" key="2">
    <source>
        <dbReference type="ARBA" id="ARBA00001946"/>
    </source>
</evidence>
<keyword evidence="18" id="KW-0539">Nucleus</keyword>
<dbReference type="InterPro" id="IPR036691">
    <property type="entry name" value="Endo/exonu/phosph_ase_sf"/>
</dbReference>
<gene>
    <name evidence="25" type="ORF">SCODWIG_03020</name>
</gene>
<feature type="compositionally biased region" description="Low complexity" evidence="23">
    <location>
        <begin position="326"/>
        <end position="369"/>
    </location>
</feature>
<evidence type="ECO:0000256" key="10">
    <source>
        <dbReference type="ARBA" id="ARBA00022723"/>
    </source>
</evidence>
<evidence type="ECO:0000313" key="25">
    <source>
        <dbReference type="EMBL" id="SSD61259.1"/>
    </source>
</evidence>
<reference evidence="26" key="1">
    <citation type="submission" date="2018-06" db="EMBL/GenBank/DDBJ databases">
        <authorList>
            <person name="Guldener U."/>
        </authorList>
    </citation>
    <scope>NUCLEOTIDE SEQUENCE [LARGE SCALE GENOMIC DNA]</scope>
    <source>
        <strain evidence="26">UTAD17</strain>
    </source>
</reference>
<dbReference type="VEuPathDB" id="FungiDB:SCODWIG_03020"/>
<keyword evidence="16" id="KW-0805">Transcription regulation</keyword>
<evidence type="ECO:0000313" key="26">
    <source>
        <dbReference type="Proteomes" id="UP000262825"/>
    </source>
</evidence>
<dbReference type="GO" id="GO:0005634">
    <property type="term" value="C:nucleus"/>
    <property type="evidence" value="ECO:0007669"/>
    <property type="project" value="UniProtKB-SubCell"/>
</dbReference>
<dbReference type="OrthoDB" id="428734at2759"/>
<dbReference type="InterPro" id="IPR005135">
    <property type="entry name" value="Endo/exonuclease/phosphatase"/>
</dbReference>
<dbReference type="Gene3D" id="3.80.10.10">
    <property type="entry name" value="Ribonuclease Inhibitor"/>
    <property type="match status" value="1"/>
</dbReference>